<accession>A0A895XJ23</accession>
<dbReference type="AlphaFoldDB" id="A0A895XJ23"/>
<protein>
    <submittedName>
        <fullName evidence="2">Uncharacterized protein</fullName>
    </submittedName>
</protein>
<dbReference type="RefSeq" id="WP_213170967.1">
    <property type="nucleotide sequence ID" value="NZ_CP070496.1"/>
</dbReference>
<gene>
    <name evidence="2" type="ORF">JQS30_14565</name>
</gene>
<keyword evidence="3" id="KW-1185">Reference proteome</keyword>
<dbReference type="EMBL" id="CP070496">
    <property type="protein sequence ID" value="QSB04967.1"/>
    <property type="molecule type" value="Genomic_DNA"/>
</dbReference>
<feature type="region of interest" description="Disordered" evidence="1">
    <location>
        <begin position="1"/>
        <end position="27"/>
    </location>
</feature>
<evidence type="ECO:0000313" key="2">
    <source>
        <dbReference type="EMBL" id="QSB04967.1"/>
    </source>
</evidence>
<proteinExistence type="predicted"/>
<evidence type="ECO:0000256" key="1">
    <source>
        <dbReference type="SAM" id="MobiDB-lite"/>
    </source>
</evidence>
<dbReference type="KEGG" id="nav:JQS30_14565"/>
<dbReference type="Proteomes" id="UP000662939">
    <property type="component" value="Chromosome"/>
</dbReference>
<reference evidence="2" key="1">
    <citation type="submission" date="2021-02" db="EMBL/GenBank/DDBJ databases">
        <title>Natronoglycomyces albus gen. nov., sp. nov, a haloalkaliphilic actinobacterium from a soda solonchak soil.</title>
        <authorList>
            <person name="Sorokin D.Y."/>
            <person name="Khijniak T.V."/>
            <person name="Zakharycheva A.P."/>
            <person name="Boueva O.V."/>
            <person name="Ariskina E.V."/>
            <person name="Hahnke R.L."/>
            <person name="Bunk B."/>
            <person name="Sproer C."/>
            <person name="Schumann P."/>
            <person name="Evtushenko L.I."/>
            <person name="Kublanov I.V."/>
        </authorList>
    </citation>
    <scope>NUCLEOTIDE SEQUENCE</scope>
    <source>
        <strain evidence="2">DSM 106290</strain>
    </source>
</reference>
<name>A0A895XJ23_9ACTN</name>
<sequence>MSEAPVFTTVSPDTDLERSVSASGPKTTPQAVVEFPFDNARFMISPHPDQGSALALRMQGQCMAINVATICFRRGKITHTQWETPFSGRPPAWQEALLTHVVANADPALREVG</sequence>
<organism evidence="2 3">
    <name type="scientific">Natronoglycomyces albus</name>
    <dbReference type="NCBI Taxonomy" id="2811108"/>
    <lineage>
        <taxon>Bacteria</taxon>
        <taxon>Bacillati</taxon>
        <taxon>Actinomycetota</taxon>
        <taxon>Actinomycetes</taxon>
        <taxon>Glycomycetales</taxon>
        <taxon>Glycomycetaceae</taxon>
        <taxon>Natronoglycomyces</taxon>
    </lineage>
</organism>
<evidence type="ECO:0000313" key="3">
    <source>
        <dbReference type="Proteomes" id="UP000662939"/>
    </source>
</evidence>